<dbReference type="AlphaFoldDB" id="A0A1H2KWD6"/>
<dbReference type="PANTHER" id="PTHR43284">
    <property type="entry name" value="ASPARAGINE SYNTHETASE (GLUTAMINE-HYDROLYZING)"/>
    <property type="match status" value="1"/>
</dbReference>
<dbReference type="CDD" id="cd01991">
    <property type="entry name" value="Asn_synthase_B_C"/>
    <property type="match status" value="1"/>
</dbReference>
<dbReference type="SUPFAM" id="SSF52402">
    <property type="entry name" value="Adenine nucleotide alpha hydrolases-like"/>
    <property type="match status" value="1"/>
</dbReference>
<evidence type="ECO:0000256" key="1">
    <source>
        <dbReference type="ARBA" id="ARBA00005187"/>
    </source>
</evidence>
<dbReference type="InterPro" id="IPR051786">
    <property type="entry name" value="ASN_synthetase/amidase"/>
</dbReference>
<name>A0A1H2KWD6_9ACTN</name>
<keyword evidence="14" id="KW-1185">Reference proteome</keyword>
<dbReference type="STRING" id="419479.SAMN04488563_4459"/>
<keyword evidence="5 10" id="KW-0067">ATP-binding</keyword>
<comment type="catalytic activity">
    <reaction evidence="8">
        <text>L-aspartate + L-glutamine + ATP + H2O = L-asparagine + L-glutamate + AMP + diphosphate + H(+)</text>
        <dbReference type="Rhea" id="RHEA:12228"/>
        <dbReference type="ChEBI" id="CHEBI:15377"/>
        <dbReference type="ChEBI" id="CHEBI:15378"/>
        <dbReference type="ChEBI" id="CHEBI:29985"/>
        <dbReference type="ChEBI" id="CHEBI:29991"/>
        <dbReference type="ChEBI" id="CHEBI:30616"/>
        <dbReference type="ChEBI" id="CHEBI:33019"/>
        <dbReference type="ChEBI" id="CHEBI:58048"/>
        <dbReference type="ChEBI" id="CHEBI:58359"/>
        <dbReference type="ChEBI" id="CHEBI:456215"/>
        <dbReference type="EC" id="6.3.5.4"/>
    </reaction>
</comment>
<dbReference type="RefSeq" id="WP_046770439.1">
    <property type="nucleotide sequence ID" value="NZ_LBMC01000020.1"/>
</dbReference>
<organism evidence="13 14">
    <name type="scientific">Jiangella alkaliphila</name>
    <dbReference type="NCBI Taxonomy" id="419479"/>
    <lineage>
        <taxon>Bacteria</taxon>
        <taxon>Bacillati</taxon>
        <taxon>Actinomycetota</taxon>
        <taxon>Actinomycetes</taxon>
        <taxon>Jiangellales</taxon>
        <taxon>Jiangellaceae</taxon>
        <taxon>Jiangella</taxon>
    </lineage>
</organism>
<evidence type="ECO:0000313" key="13">
    <source>
        <dbReference type="EMBL" id="SDU73047.1"/>
    </source>
</evidence>
<dbReference type="Pfam" id="PF00733">
    <property type="entry name" value="Asn_synthase"/>
    <property type="match status" value="1"/>
</dbReference>
<dbReference type="Gene3D" id="3.60.20.10">
    <property type="entry name" value="Glutamine Phosphoribosylpyrophosphate, subunit 1, domain 1"/>
    <property type="match status" value="1"/>
</dbReference>
<evidence type="ECO:0000256" key="6">
    <source>
        <dbReference type="ARBA" id="ARBA00022888"/>
    </source>
</evidence>
<keyword evidence="4 10" id="KW-0547">Nucleotide-binding</keyword>
<keyword evidence="7 9" id="KW-0315">Glutamine amidotransferase</keyword>
<feature type="binding site" evidence="10">
    <location>
        <position position="264"/>
    </location>
    <ligand>
        <name>ATP</name>
        <dbReference type="ChEBI" id="CHEBI:30616"/>
    </ligand>
</feature>
<evidence type="ECO:0000256" key="2">
    <source>
        <dbReference type="ARBA" id="ARBA00005752"/>
    </source>
</evidence>
<dbReference type="InterPro" id="IPR029055">
    <property type="entry name" value="Ntn_hydrolases_N"/>
</dbReference>
<dbReference type="InterPro" id="IPR014729">
    <property type="entry name" value="Rossmann-like_a/b/a_fold"/>
</dbReference>
<evidence type="ECO:0000256" key="8">
    <source>
        <dbReference type="ARBA" id="ARBA00048741"/>
    </source>
</evidence>
<feature type="binding site" evidence="10">
    <location>
        <begin position="380"/>
        <end position="381"/>
    </location>
    <ligand>
        <name>ATP</name>
        <dbReference type="ChEBI" id="CHEBI:30616"/>
    </ligand>
</feature>
<dbReference type="CDD" id="cd00712">
    <property type="entry name" value="AsnB"/>
    <property type="match status" value="1"/>
</dbReference>
<accession>A0A1H2KWD6</accession>
<comment type="pathway">
    <text evidence="1">Amino-acid biosynthesis; L-asparagine biosynthesis; L-asparagine from L-aspartate (L-Gln route): step 1/1.</text>
</comment>
<evidence type="ECO:0000259" key="12">
    <source>
        <dbReference type="PROSITE" id="PS51278"/>
    </source>
</evidence>
<dbReference type="InterPro" id="IPR033738">
    <property type="entry name" value="AsnB_N"/>
</dbReference>
<dbReference type="PROSITE" id="PS51278">
    <property type="entry name" value="GATASE_TYPE_2"/>
    <property type="match status" value="1"/>
</dbReference>
<keyword evidence="9" id="KW-0028">Amino-acid biosynthesis</keyword>
<dbReference type="Gene3D" id="3.40.50.620">
    <property type="entry name" value="HUPs"/>
    <property type="match status" value="1"/>
</dbReference>
<evidence type="ECO:0000256" key="4">
    <source>
        <dbReference type="ARBA" id="ARBA00022741"/>
    </source>
</evidence>
<dbReference type="OrthoDB" id="9763290at2"/>
<dbReference type="PIRSF" id="PIRSF001589">
    <property type="entry name" value="Asn_synthetase_glu-h"/>
    <property type="match status" value="1"/>
</dbReference>
<evidence type="ECO:0000256" key="7">
    <source>
        <dbReference type="ARBA" id="ARBA00022962"/>
    </source>
</evidence>
<dbReference type="InterPro" id="IPR006426">
    <property type="entry name" value="Asn_synth_AEB"/>
</dbReference>
<keyword evidence="6 9" id="KW-0061">Asparagine biosynthesis</keyword>
<feature type="binding site" evidence="10">
    <location>
        <position position="294"/>
    </location>
    <ligand>
        <name>ATP</name>
        <dbReference type="ChEBI" id="CHEBI:30616"/>
    </ligand>
</feature>
<dbReference type="NCBIfam" id="TIGR01536">
    <property type="entry name" value="asn_synth_AEB"/>
    <property type="match status" value="1"/>
</dbReference>
<dbReference type="EMBL" id="LT629791">
    <property type="protein sequence ID" value="SDU73047.1"/>
    <property type="molecule type" value="Genomic_DNA"/>
</dbReference>
<comment type="similarity">
    <text evidence="2">Belongs to the asparagine synthetase family.</text>
</comment>
<evidence type="ECO:0000256" key="9">
    <source>
        <dbReference type="PIRSR" id="PIRSR001589-1"/>
    </source>
</evidence>
<dbReference type="GO" id="GO:0005524">
    <property type="term" value="F:ATP binding"/>
    <property type="evidence" value="ECO:0007669"/>
    <property type="project" value="UniProtKB-KW"/>
</dbReference>
<gene>
    <name evidence="13" type="ORF">SAMN04488563_4459</name>
</gene>
<proteinExistence type="inferred from homology"/>
<dbReference type="GO" id="GO:0005829">
    <property type="term" value="C:cytosol"/>
    <property type="evidence" value="ECO:0007669"/>
    <property type="project" value="TreeGrafter"/>
</dbReference>
<dbReference type="Proteomes" id="UP000182977">
    <property type="component" value="Chromosome I"/>
</dbReference>
<dbReference type="InterPro" id="IPR001962">
    <property type="entry name" value="Asn_synthase"/>
</dbReference>
<dbReference type="InterPro" id="IPR017932">
    <property type="entry name" value="GATase_2_dom"/>
</dbReference>
<feature type="site" description="Important for beta-aspartyl-AMP intermediate formation" evidence="11">
    <location>
        <position position="382"/>
    </location>
</feature>
<protein>
    <recommendedName>
        <fullName evidence="3">asparagine synthase (glutamine-hydrolyzing)</fullName>
        <ecNumber evidence="3">6.3.5.4</ecNumber>
    </recommendedName>
</protein>
<feature type="binding site" evidence="10">
    <location>
        <position position="102"/>
    </location>
    <ligand>
        <name>L-glutamine</name>
        <dbReference type="ChEBI" id="CHEBI:58359"/>
    </ligand>
</feature>
<dbReference type="EC" id="6.3.5.4" evidence="3"/>
<evidence type="ECO:0000256" key="5">
    <source>
        <dbReference type="ARBA" id="ARBA00022840"/>
    </source>
</evidence>
<dbReference type="GO" id="GO:0006529">
    <property type="term" value="P:asparagine biosynthetic process"/>
    <property type="evidence" value="ECO:0007669"/>
    <property type="project" value="UniProtKB-KW"/>
</dbReference>
<evidence type="ECO:0000256" key="10">
    <source>
        <dbReference type="PIRSR" id="PIRSR001589-2"/>
    </source>
</evidence>
<feature type="domain" description="Glutamine amidotransferase type-2" evidence="12">
    <location>
        <begin position="2"/>
        <end position="217"/>
    </location>
</feature>
<evidence type="ECO:0000256" key="3">
    <source>
        <dbReference type="ARBA" id="ARBA00012737"/>
    </source>
</evidence>
<dbReference type="PANTHER" id="PTHR43284:SF1">
    <property type="entry name" value="ASPARAGINE SYNTHETASE"/>
    <property type="match status" value="1"/>
</dbReference>
<dbReference type="Pfam" id="PF13537">
    <property type="entry name" value="GATase_7"/>
    <property type="match status" value="1"/>
</dbReference>
<evidence type="ECO:0000256" key="11">
    <source>
        <dbReference type="PIRSR" id="PIRSR001589-3"/>
    </source>
</evidence>
<dbReference type="SUPFAM" id="SSF56235">
    <property type="entry name" value="N-terminal nucleophile aminohydrolases (Ntn hydrolases)"/>
    <property type="match status" value="1"/>
</dbReference>
<reference evidence="14" key="1">
    <citation type="submission" date="2016-10" db="EMBL/GenBank/DDBJ databases">
        <authorList>
            <person name="Varghese N."/>
            <person name="Submissions S."/>
        </authorList>
    </citation>
    <scope>NUCLEOTIDE SEQUENCE [LARGE SCALE GENOMIC DNA]</scope>
    <source>
        <strain evidence="14">DSM 45079</strain>
    </source>
</reference>
<dbReference type="GO" id="GO:0004066">
    <property type="term" value="F:asparagine synthase (glutamine-hydrolyzing) activity"/>
    <property type="evidence" value="ECO:0007669"/>
    <property type="project" value="UniProtKB-EC"/>
</dbReference>
<evidence type="ECO:0000313" key="14">
    <source>
        <dbReference type="Proteomes" id="UP000182977"/>
    </source>
</evidence>
<feature type="active site" description="For GATase activity" evidence="9">
    <location>
        <position position="2"/>
    </location>
</feature>
<sequence>MCGIAGWVSYDSDLSASRDIVDAMVATMARRGPDDSGVWLRHDVALGHRRLAVIDLDGGKQPMTFDTPNGTVALTYSGEVYNYLELRRELLQKGHRFRTRSDTEVVLHGYLEWGDGLVDHLNGMFAFAIWDDRDSRLLLIRDRLGVKPLYYYPTPDGVLFGSEPKAILAHPSVRKVVDLDGLRGLLSHRLYTKPPGWSLWKGMSEVLPGTIVSVESGGIKSRTYWRLQPSEHRDDRETTIEHVRELLDDIVRRQLVADVPRCVLLSGGLDSSTITGLAARHLDDDGDSLRTFSVDFAGYEENFTPQEGCEAPDSQFVREMAAYHQLNHEVVMLDPEMLKDPAVRRAGIAARDLPTGFGDLDTSLYLLFDAISANSTVALSGESADEVFGGYLWFHDEAAQRDATFPWISFIRSRVGDPLPWVSEDLRRKTELDDYIDELYRSAAAEAGHLDDESETERRMRTVFYLSVARFVRYLLDRKDRLSMSVGLEVRVPFCDHRLVEYIYNTPWALKTFDGREKSLLRAASGEVVPRSIRDRKKAAYPLTQDPGYLRSIQDQARDLLGESSSPVFELVDRAWLTRAATAEVSAAPADTRFGIEAALDLHHWFDLYRPRLEL</sequence>